<keyword evidence="3" id="KW-1185">Reference proteome</keyword>
<evidence type="ECO:0000256" key="1">
    <source>
        <dbReference type="SAM" id="MobiDB-lite"/>
    </source>
</evidence>
<sequence length="88" mass="10637">MQLHLFRPICWWLQRVERLGDETKTSQRLTERMKPPSNESPCHFHSVMIVPLICSKCRPMNAIIDQRMTRPFTEQREKVKRKSQKEEE</sequence>
<dbReference type="Proteomes" id="UP001620626">
    <property type="component" value="Unassembled WGS sequence"/>
</dbReference>
<protein>
    <submittedName>
        <fullName evidence="2">Uncharacterized protein</fullName>
    </submittedName>
</protein>
<feature type="region of interest" description="Disordered" evidence="1">
    <location>
        <begin position="68"/>
        <end position="88"/>
    </location>
</feature>
<organism evidence="2 3">
    <name type="scientific">Heterodera trifolii</name>
    <dbReference type="NCBI Taxonomy" id="157864"/>
    <lineage>
        <taxon>Eukaryota</taxon>
        <taxon>Metazoa</taxon>
        <taxon>Ecdysozoa</taxon>
        <taxon>Nematoda</taxon>
        <taxon>Chromadorea</taxon>
        <taxon>Rhabditida</taxon>
        <taxon>Tylenchina</taxon>
        <taxon>Tylenchomorpha</taxon>
        <taxon>Tylenchoidea</taxon>
        <taxon>Heteroderidae</taxon>
        <taxon>Heteroderinae</taxon>
        <taxon>Heterodera</taxon>
    </lineage>
</organism>
<name>A0ABD2LTH3_9BILA</name>
<evidence type="ECO:0000313" key="2">
    <source>
        <dbReference type="EMBL" id="KAL3118547.1"/>
    </source>
</evidence>
<reference evidence="2 3" key="1">
    <citation type="submission" date="2024-10" db="EMBL/GenBank/DDBJ databases">
        <authorList>
            <person name="Kim D."/>
        </authorList>
    </citation>
    <scope>NUCLEOTIDE SEQUENCE [LARGE SCALE GENOMIC DNA]</scope>
    <source>
        <strain evidence="2">BH-2024</strain>
    </source>
</reference>
<proteinExistence type="predicted"/>
<accession>A0ABD2LTH3</accession>
<dbReference type="EMBL" id="JBICBT010000275">
    <property type="protein sequence ID" value="KAL3118547.1"/>
    <property type="molecule type" value="Genomic_DNA"/>
</dbReference>
<comment type="caution">
    <text evidence="2">The sequence shown here is derived from an EMBL/GenBank/DDBJ whole genome shotgun (WGS) entry which is preliminary data.</text>
</comment>
<dbReference type="AlphaFoldDB" id="A0ABD2LTH3"/>
<evidence type="ECO:0000313" key="3">
    <source>
        <dbReference type="Proteomes" id="UP001620626"/>
    </source>
</evidence>
<gene>
    <name evidence="2" type="ORF">niasHT_000312</name>
</gene>
<feature type="compositionally biased region" description="Basic residues" evidence="1">
    <location>
        <begin position="78"/>
        <end position="88"/>
    </location>
</feature>